<gene>
    <name evidence="1" type="ORF">IQ235_09285</name>
</gene>
<reference evidence="1" key="1">
    <citation type="submission" date="2020-10" db="EMBL/GenBank/DDBJ databases">
        <authorList>
            <person name="Castelo-Branco R."/>
            <person name="Eusebio N."/>
            <person name="Adriana R."/>
            <person name="Vieira A."/>
            <person name="Brugerolle De Fraissinette N."/>
            <person name="Rezende De Castro R."/>
            <person name="Schneider M.P."/>
            <person name="Vasconcelos V."/>
            <person name="Leao P.N."/>
        </authorList>
    </citation>
    <scope>NUCLEOTIDE SEQUENCE</scope>
    <source>
        <strain evidence="1">LEGE 11467</strain>
    </source>
</reference>
<sequence>MRPSNPFLDNSKSAGIFDKLPKPTRQWAEKLHWNERRYILSICHILCAATSEQQAEFLDEYTADGLVSRLIEDFDTQQKVSRYLKRFYIPTKLTESLLRRYIRQFYIHCAQDVHKQPDRYLEVAVRLIGNTQESNNAFNYVMGFELLKMLFKMSWYQQEQFYILQKNQEEFIRTYIKPIRDAHRLNGIIVPKDKGKFFAKRDYYVQVPKIKTKKLIELVMATFAAQNVTNFGFAIIRHPNSIRFNYKYVFEIDSEEIFPG</sequence>
<comment type="caution">
    <text evidence="1">The sequence shown here is derived from an EMBL/GenBank/DDBJ whole genome shotgun (WGS) entry which is preliminary data.</text>
</comment>
<dbReference type="AlphaFoldDB" id="A0A928Z714"/>
<protein>
    <submittedName>
        <fullName evidence="1">Cobyrinic acid a,c-diamide synthase</fullName>
    </submittedName>
</protein>
<accession>A0A928Z714</accession>
<name>A0A928Z714_9CYAN</name>
<dbReference type="RefSeq" id="WP_264321203.1">
    <property type="nucleotide sequence ID" value="NZ_JADEXN010000137.1"/>
</dbReference>
<organism evidence="1 2">
    <name type="scientific">Zarconia navalis LEGE 11467</name>
    <dbReference type="NCBI Taxonomy" id="1828826"/>
    <lineage>
        <taxon>Bacteria</taxon>
        <taxon>Bacillati</taxon>
        <taxon>Cyanobacteriota</taxon>
        <taxon>Cyanophyceae</taxon>
        <taxon>Oscillatoriophycideae</taxon>
        <taxon>Oscillatoriales</taxon>
        <taxon>Oscillatoriales incertae sedis</taxon>
        <taxon>Zarconia</taxon>
        <taxon>Zarconia navalis</taxon>
    </lineage>
</organism>
<keyword evidence="2" id="KW-1185">Reference proteome</keyword>
<dbReference type="Proteomes" id="UP000621799">
    <property type="component" value="Unassembled WGS sequence"/>
</dbReference>
<evidence type="ECO:0000313" key="1">
    <source>
        <dbReference type="EMBL" id="MBE9040972.1"/>
    </source>
</evidence>
<evidence type="ECO:0000313" key="2">
    <source>
        <dbReference type="Proteomes" id="UP000621799"/>
    </source>
</evidence>
<proteinExistence type="predicted"/>
<dbReference type="EMBL" id="JADEXN010000137">
    <property type="protein sequence ID" value="MBE9040972.1"/>
    <property type="molecule type" value="Genomic_DNA"/>
</dbReference>